<protein>
    <submittedName>
        <fullName evidence="1">Uncharacterized protein</fullName>
    </submittedName>
</protein>
<organism evidence="1 2">
    <name type="scientific">Anditalea andensis</name>
    <dbReference type="NCBI Taxonomy" id="1048983"/>
    <lineage>
        <taxon>Bacteria</taxon>
        <taxon>Pseudomonadati</taxon>
        <taxon>Bacteroidota</taxon>
        <taxon>Cytophagia</taxon>
        <taxon>Cytophagales</taxon>
        <taxon>Cytophagaceae</taxon>
        <taxon>Anditalea</taxon>
    </lineage>
</organism>
<sequence>MMLAYFGGPNSALETGLGYTGFYIDQPFLNYGVWDSRTYFEHYATGRLGYRYESPKGFLFKVAFTPLYRFKSTYPYHEICAPHGPPPRFIPYGGIGIGKSF</sequence>
<dbReference type="EMBL" id="JMIH01000023">
    <property type="protein sequence ID" value="KEO72887.1"/>
    <property type="molecule type" value="Genomic_DNA"/>
</dbReference>
<dbReference type="OrthoDB" id="966005at2"/>
<dbReference type="AlphaFoldDB" id="A0A074LGG7"/>
<evidence type="ECO:0000313" key="1">
    <source>
        <dbReference type="EMBL" id="KEO72887.1"/>
    </source>
</evidence>
<evidence type="ECO:0000313" key="2">
    <source>
        <dbReference type="Proteomes" id="UP000027821"/>
    </source>
</evidence>
<name>A0A074LGG7_9BACT</name>
<comment type="caution">
    <text evidence="1">The sequence shown here is derived from an EMBL/GenBank/DDBJ whole genome shotgun (WGS) entry which is preliminary data.</text>
</comment>
<proteinExistence type="predicted"/>
<accession>A0A074LGG7</accession>
<gene>
    <name evidence="1" type="ORF">EL17_14780</name>
</gene>
<dbReference type="STRING" id="1048983.EL17_14780"/>
<keyword evidence="2" id="KW-1185">Reference proteome</keyword>
<dbReference type="Proteomes" id="UP000027821">
    <property type="component" value="Unassembled WGS sequence"/>
</dbReference>
<reference evidence="1 2" key="1">
    <citation type="submission" date="2014-04" db="EMBL/GenBank/DDBJ databases">
        <title>Characterization and application of a salt tolerant electro-active bacterium.</title>
        <authorList>
            <person name="Yang L."/>
            <person name="Wei S."/>
            <person name="Tay Q.X.M."/>
        </authorList>
    </citation>
    <scope>NUCLEOTIDE SEQUENCE [LARGE SCALE GENOMIC DNA]</scope>
    <source>
        <strain evidence="1 2">LY1</strain>
    </source>
</reference>